<dbReference type="Proteomes" id="UP000176511">
    <property type="component" value="Unassembled WGS sequence"/>
</dbReference>
<evidence type="ECO:0000256" key="3">
    <source>
        <dbReference type="SAM" id="Phobius"/>
    </source>
</evidence>
<dbReference type="STRING" id="1798491.A3C87_02110"/>
<dbReference type="Gene3D" id="3.40.50.2300">
    <property type="match status" value="2"/>
</dbReference>
<dbReference type="PANTHER" id="PTHR30483">
    <property type="entry name" value="LEUCINE-SPECIFIC-BINDING PROTEIN"/>
    <property type="match status" value="1"/>
</dbReference>
<dbReference type="Pfam" id="PF13458">
    <property type="entry name" value="Peripla_BP_6"/>
    <property type="match status" value="1"/>
</dbReference>
<keyword evidence="3" id="KW-1133">Transmembrane helix</keyword>
<feature type="transmembrane region" description="Helical" evidence="3">
    <location>
        <begin position="12"/>
        <end position="30"/>
    </location>
</feature>
<evidence type="ECO:0000313" key="6">
    <source>
        <dbReference type="Proteomes" id="UP000176511"/>
    </source>
</evidence>
<evidence type="ECO:0000256" key="2">
    <source>
        <dbReference type="ARBA" id="ARBA00022729"/>
    </source>
</evidence>
<proteinExistence type="inferred from homology"/>
<evidence type="ECO:0000259" key="4">
    <source>
        <dbReference type="Pfam" id="PF13458"/>
    </source>
</evidence>
<dbReference type="InterPro" id="IPR051010">
    <property type="entry name" value="BCAA_transport"/>
</dbReference>
<dbReference type="InterPro" id="IPR028082">
    <property type="entry name" value="Peripla_BP_I"/>
</dbReference>
<dbReference type="SUPFAM" id="SSF53822">
    <property type="entry name" value="Periplasmic binding protein-like I"/>
    <property type="match status" value="1"/>
</dbReference>
<dbReference type="PANTHER" id="PTHR30483:SF6">
    <property type="entry name" value="PERIPLASMIC BINDING PROTEIN OF ABC TRANSPORTER FOR NATURAL AMINO ACIDS"/>
    <property type="match status" value="1"/>
</dbReference>
<name>A0A1F6DKY9_9BACT</name>
<keyword evidence="2" id="KW-0732">Signal</keyword>
<dbReference type="EMBL" id="MFLE01000011">
    <property type="protein sequence ID" value="OGG62063.1"/>
    <property type="molecule type" value="Genomic_DNA"/>
</dbReference>
<feature type="domain" description="Leucine-binding protein" evidence="4">
    <location>
        <begin position="101"/>
        <end position="374"/>
    </location>
</feature>
<keyword evidence="3" id="KW-0472">Membrane</keyword>
<comment type="similarity">
    <text evidence="1">Belongs to the leucine-binding protein family.</text>
</comment>
<protein>
    <recommendedName>
        <fullName evidence="4">Leucine-binding protein domain-containing protein</fullName>
    </recommendedName>
</protein>
<evidence type="ECO:0000256" key="1">
    <source>
        <dbReference type="ARBA" id="ARBA00010062"/>
    </source>
</evidence>
<organism evidence="5 6">
    <name type="scientific">Candidatus Kaiserbacteria bacterium RIFCSPHIGHO2_02_FULL_49_34</name>
    <dbReference type="NCBI Taxonomy" id="1798491"/>
    <lineage>
        <taxon>Bacteria</taxon>
        <taxon>Candidatus Kaiseribacteriota</taxon>
    </lineage>
</organism>
<accession>A0A1F6DKY9</accession>
<reference evidence="5 6" key="1">
    <citation type="journal article" date="2016" name="Nat. Commun.">
        <title>Thousands of microbial genomes shed light on interconnected biogeochemical processes in an aquifer system.</title>
        <authorList>
            <person name="Anantharaman K."/>
            <person name="Brown C.T."/>
            <person name="Hug L.A."/>
            <person name="Sharon I."/>
            <person name="Castelle C.J."/>
            <person name="Probst A.J."/>
            <person name="Thomas B.C."/>
            <person name="Singh A."/>
            <person name="Wilkins M.J."/>
            <person name="Karaoz U."/>
            <person name="Brodie E.L."/>
            <person name="Williams K.H."/>
            <person name="Hubbard S.S."/>
            <person name="Banfield J.F."/>
        </authorList>
    </citation>
    <scope>NUCLEOTIDE SEQUENCE [LARGE SCALE GENOMIC DNA]</scope>
</reference>
<dbReference type="AlphaFoldDB" id="A0A1F6DKY9"/>
<sequence>MFFKLFLRYRIITIGTLFVVSGAVVALYIMKKPPELIIAAPISIHTELGKTLEFAMRLALTEYGEQHNDFKITFVPIDVTSFEDAGNYDDLERFDSFVRVVTDPRTVAVLGPVTTAATMRMLPILSTAGILQINYAATYPGFVVPDFGGPTEYRSFFPTEDRTYFSLIPHMQQIADVMSERLAAEKYTDIYIVSDGSAYGTTGADSVKASVSQHGGTIVGNEVLSLSTIDTLIASIKEAHPSCVAAISYPSEVFRNFIDALVATGASDCLSGTHLENTYQALYGADLPRIRALSFNPSPTISVKTNEHTRKISEHYEREYGETLNLTAAAYRAYDAMRFALAAIDVSDGTRKDVLHAAKNMKTFKTIAGNVRFDTYGAAYPVVVEVVDIRDGKIFRRD</sequence>
<evidence type="ECO:0000313" key="5">
    <source>
        <dbReference type="EMBL" id="OGG62063.1"/>
    </source>
</evidence>
<keyword evidence="3" id="KW-0812">Transmembrane</keyword>
<comment type="caution">
    <text evidence="5">The sequence shown here is derived from an EMBL/GenBank/DDBJ whole genome shotgun (WGS) entry which is preliminary data.</text>
</comment>
<gene>
    <name evidence="5" type="ORF">A3C87_02110</name>
</gene>
<dbReference type="InterPro" id="IPR028081">
    <property type="entry name" value="Leu-bd"/>
</dbReference>